<dbReference type="Pfam" id="PF01145">
    <property type="entry name" value="Band_7"/>
    <property type="match status" value="1"/>
</dbReference>
<dbReference type="InterPro" id="IPR050710">
    <property type="entry name" value="Band7/mec-2_domain"/>
</dbReference>
<dbReference type="GO" id="GO:0016020">
    <property type="term" value="C:membrane"/>
    <property type="evidence" value="ECO:0007669"/>
    <property type="project" value="UniProtKB-SubCell"/>
</dbReference>
<sequence>MAIGGAGSGRGGSGGFDNLPEIDFNKINLPPFSPTHLYFVIPIIILLWLATGLYRVELQEKAVVFIFGKHVDTTDPGLHWNLPSPLGKVAKVRMEEIKKIEVGFRSDPGQMRQTNLKKEALMLTKHINMVDLHMSIQYKINDPAQFLFGVADNYRGLIDRGLYETVKNVAEAALREVVGKSEIDNILTVGKSLVQENIRVSMQEILDRYGAGLTIDLVQLQDVHPPEEVRGAFRDVNNSEEDKNRLIRESEGYRNSVIPEARGEAAQIIANAEAYREQMVKEAEGNALRFNAQLAEYSKAPEITRKRLYLEMMEKVLSHVDKIIIDQSVAEHVLPFLPLGKGTTVPLSAGTGGK</sequence>
<feature type="domain" description="Band 7" evidence="6">
    <location>
        <begin position="51"/>
        <end position="237"/>
    </location>
</feature>
<dbReference type="PANTHER" id="PTHR43327:SF2">
    <property type="entry name" value="MODULATOR OF FTSH PROTEASE HFLK"/>
    <property type="match status" value="1"/>
</dbReference>
<evidence type="ECO:0000256" key="3">
    <source>
        <dbReference type="ARBA" id="ARBA00022692"/>
    </source>
</evidence>
<dbReference type="EMBL" id="UOGC01000152">
    <property type="protein sequence ID" value="VAX23591.1"/>
    <property type="molecule type" value="Genomic_DNA"/>
</dbReference>
<organism evidence="7">
    <name type="scientific">hydrothermal vent metagenome</name>
    <dbReference type="NCBI Taxonomy" id="652676"/>
    <lineage>
        <taxon>unclassified sequences</taxon>
        <taxon>metagenomes</taxon>
        <taxon>ecological metagenomes</taxon>
    </lineage>
</organism>
<dbReference type="SUPFAM" id="SSF117892">
    <property type="entry name" value="Band 7/SPFH domain"/>
    <property type="match status" value="1"/>
</dbReference>
<evidence type="ECO:0000256" key="1">
    <source>
        <dbReference type="ARBA" id="ARBA00004370"/>
    </source>
</evidence>
<accession>A0A3B1CA99</accession>
<comment type="subcellular location">
    <subcellularLocation>
        <location evidence="1">Membrane</location>
    </subcellularLocation>
</comment>
<reference evidence="7" key="1">
    <citation type="submission" date="2018-06" db="EMBL/GenBank/DDBJ databases">
        <authorList>
            <person name="Zhirakovskaya E."/>
        </authorList>
    </citation>
    <scope>NUCLEOTIDE SEQUENCE</scope>
</reference>
<dbReference type="InterPro" id="IPR001107">
    <property type="entry name" value="Band_7"/>
</dbReference>
<evidence type="ECO:0000313" key="7">
    <source>
        <dbReference type="EMBL" id="VAX23591.1"/>
    </source>
</evidence>
<proteinExistence type="inferred from homology"/>
<dbReference type="InterPro" id="IPR010201">
    <property type="entry name" value="HflK"/>
</dbReference>
<evidence type="ECO:0000256" key="4">
    <source>
        <dbReference type="ARBA" id="ARBA00022989"/>
    </source>
</evidence>
<evidence type="ECO:0000256" key="5">
    <source>
        <dbReference type="ARBA" id="ARBA00023136"/>
    </source>
</evidence>
<dbReference type="AlphaFoldDB" id="A0A3B1CA99"/>
<name>A0A3B1CA99_9ZZZZ</name>
<dbReference type="InterPro" id="IPR036013">
    <property type="entry name" value="Band_7/SPFH_dom_sf"/>
</dbReference>
<keyword evidence="3" id="KW-0812">Transmembrane</keyword>
<dbReference type="SMART" id="SM00244">
    <property type="entry name" value="PHB"/>
    <property type="match status" value="1"/>
</dbReference>
<dbReference type="Gene3D" id="3.30.479.30">
    <property type="entry name" value="Band 7 domain"/>
    <property type="match status" value="1"/>
</dbReference>
<dbReference type="PANTHER" id="PTHR43327">
    <property type="entry name" value="STOMATIN-LIKE PROTEIN 2, MITOCHONDRIAL"/>
    <property type="match status" value="1"/>
</dbReference>
<keyword evidence="5" id="KW-0472">Membrane</keyword>
<evidence type="ECO:0000256" key="2">
    <source>
        <dbReference type="ARBA" id="ARBA00006971"/>
    </source>
</evidence>
<dbReference type="CDD" id="cd03404">
    <property type="entry name" value="SPFH_HflK"/>
    <property type="match status" value="1"/>
</dbReference>
<keyword evidence="4" id="KW-1133">Transmembrane helix</keyword>
<protein>
    <submittedName>
        <fullName evidence="7">HflK protein</fullName>
    </submittedName>
</protein>
<gene>
    <name evidence="7" type="ORF">MNBD_NITROSPINAE01-368</name>
</gene>
<dbReference type="NCBIfam" id="TIGR01933">
    <property type="entry name" value="hflK"/>
    <property type="match status" value="1"/>
</dbReference>
<evidence type="ECO:0000259" key="6">
    <source>
        <dbReference type="SMART" id="SM00244"/>
    </source>
</evidence>
<comment type="similarity">
    <text evidence="2">Belongs to the band 7/mec-2 family. HflK subfamily.</text>
</comment>